<dbReference type="GeneID" id="28767153"/>
<keyword evidence="1" id="KW-0732">Signal</keyword>
<feature type="chain" id="PRO_5008057615" evidence="1">
    <location>
        <begin position="18"/>
        <end position="384"/>
    </location>
</feature>
<dbReference type="RefSeq" id="XP_018031352.1">
    <property type="nucleotide sequence ID" value="XM_018183667.1"/>
</dbReference>
<proteinExistence type="predicted"/>
<evidence type="ECO:0000313" key="3">
    <source>
        <dbReference type="Proteomes" id="UP000077069"/>
    </source>
</evidence>
<evidence type="ECO:0000313" key="2">
    <source>
        <dbReference type="EMBL" id="OAG00987.1"/>
    </source>
</evidence>
<name>A0A177C2M2_9PLEO</name>
<dbReference type="Proteomes" id="UP000077069">
    <property type="component" value="Unassembled WGS sequence"/>
</dbReference>
<dbReference type="AlphaFoldDB" id="A0A177C2M2"/>
<accession>A0A177C2M2</accession>
<dbReference type="STRING" id="1460663.A0A177C2M2"/>
<feature type="signal peptide" evidence="1">
    <location>
        <begin position="1"/>
        <end position="17"/>
    </location>
</feature>
<dbReference type="InParanoid" id="A0A177C2M2"/>
<reference evidence="2 3" key="1">
    <citation type="submission" date="2016-05" db="EMBL/GenBank/DDBJ databases">
        <title>Comparative analysis of secretome profiles of manganese(II)-oxidizing ascomycete fungi.</title>
        <authorList>
            <consortium name="DOE Joint Genome Institute"/>
            <person name="Zeiner C.A."/>
            <person name="Purvine S.O."/>
            <person name="Zink E.M."/>
            <person name="Wu S."/>
            <person name="Pasa-Tolic L."/>
            <person name="Chaput D.L."/>
            <person name="Haridas S."/>
            <person name="Grigoriev I.V."/>
            <person name="Santelli C.M."/>
            <person name="Hansel C.M."/>
        </authorList>
    </citation>
    <scope>NUCLEOTIDE SEQUENCE [LARGE SCALE GENOMIC DNA]</scope>
    <source>
        <strain evidence="2 3">AP3s5-JAC2a</strain>
    </source>
</reference>
<dbReference type="EMBL" id="KV441558">
    <property type="protein sequence ID" value="OAG00987.1"/>
    <property type="molecule type" value="Genomic_DNA"/>
</dbReference>
<sequence length="384" mass="43153">MKLALWAVLAFLAIALALQDQLRYNQTGGDDLDGINVTRRWNDPPPQIPSDQVWNNALCKGHNLWMDMFKDNGQIDPRMIKTWELQETAAWGYRIQYRLLPQQRNLGGLGLPPSNYGIARALASLGKSDRDRQDGGLIVMCEIFHWNPDQLRQVPPIPIDQQTYAKPSNPVWRPPPQNGPRNRYTGMSSQWGYSVADGVIINTNIKSAISAARERNPPVPFNDLPEIRTLSDLQFTVWEEEASYINDNAVNNLQWYFVASILNEEARQIIKGALMQLNQGIDQPLRPWPGLWVPITVDAGRAILGSPVGKTLGYFLVQHKQKLGNMWVDGVVIFQGDTMHGSACLAFHIRQPAPRPLTILEINPLDPIGDPMGGPQRLIPDPRV</sequence>
<evidence type="ECO:0000256" key="1">
    <source>
        <dbReference type="SAM" id="SignalP"/>
    </source>
</evidence>
<gene>
    <name evidence="2" type="ORF">CC84DRAFT_1229644</name>
</gene>
<organism evidence="2 3">
    <name type="scientific">Paraphaeosphaeria sporulosa</name>
    <dbReference type="NCBI Taxonomy" id="1460663"/>
    <lineage>
        <taxon>Eukaryota</taxon>
        <taxon>Fungi</taxon>
        <taxon>Dikarya</taxon>
        <taxon>Ascomycota</taxon>
        <taxon>Pezizomycotina</taxon>
        <taxon>Dothideomycetes</taxon>
        <taxon>Pleosporomycetidae</taxon>
        <taxon>Pleosporales</taxon>
        <taxon>Massarineae</taxon>
        <taxon>Didymosphaeriaceae</taxon>
        <taxon>Paraphaeosphaeria</taxon>
    </lineage>
</organism>
<keyword evidence="3" id="KW-1185">Reference proteome</keyword>
<dbReference type="OrthoDB" id="191139at2759"/>
<protein>
    <submittedName>
        <fullName evidence="2">Uncharacterized protein</fullName>
    </submittedName>
</protein>